<comment type="subcellular location">
    <subcellularLocation>
        <location evidence="1">Membrane</location>
        <topology evidence="1">Multi-pass membrane protein</topology>
    </subcellularLocation>
</comment>
<accession>A0A1Y1Y9W0</accession>
<gene>
    <name evidence="8" type="ORF">BCR34DRAFT_206329</name>
</gene>
<dbReference type="CDD" id="cd17323">
    <property type="entry name" value="MFS_Tpo1_MDR_like"/>
    <property type="match status" value="1"/>
</dbReference>
<feature type="transmembrane region" description="Helical" evidence="6">
    <location>
        <begin position="232"/>
        <end position="252"/>
    </location>
</feature>
<dbReference type="Proteomes" id="UP000193144">
    <property type="component" value="Unassembled WGS sequence"/>
</dbReference>
<organism evidence="8 9">
    <name type="scientific">Clohesyomyces aquaticus</name>
    <dbReference type="NCBI Taxonomy" id="1231657"/>
    <lineage>
        <taxon>Eukaryota</taxon>
        <taxon>Fungi</taxon>
        <taxon>Dikarya</taxon>
        <taxon>Ascomycota</taxon>
        <taxon>Pezizomycotina</taxon>
        <taxon>Dothideomycetes</taxon>
        <taxon>Pleosporomycetidae</taxon>
        <taxon>Pleosporales</taxon>
        <taxon>Lindgomycetaceae</taxon>
        <taxon>Clohesyomyces</taxon>
    </lineage>
</organism>
<feature type="transmembrane region" description="Helical" evidence="6">
    <location>
        <begin position="478"/>
        <end position="499"/>
    </location>
</feature>
<evidence type="ECO:0000256" key="6">
    <source>
        <dbReference type="SAM" id="Phobius"/>
    </source>
</evidence>
<dbReference type="AlphaFoldDB" id="A0A1Y1Y9W0"/>
<reference evidence="8 9" key="1">
    <citation type="submission" date="2016-07" db="EMBL/GenBank/DDBJ databases">
        <title>Pervasive Adenine N6-methylation of Active Genes in Fungi.</title>
        <authorList>
            <consortium name="DOE Joint Genome Institute"/>
            <person name="Mondo S.J."/>
            <person name="Dannebaum R.O."/>
            <person name="Kuo R.C."/>
            <person name="Labutti K."/>
            <person name="Haridas S."/>
            <person name="Kuo A."/>
            <person name="Salamov A."/>
            <person name="Ahrendt S.R."/>
            <person name="Lipzen A."/>
            <person name="Sullivan W."/>
            <person name="Andreopoulos W.B."/>
            <person name="Clum A."/>
            <person name="Lindquist E."/>
            <person name="Daum C."/>
            <person name="Ramamoorthy G.K."/>
            <person name="Gryganskyi A."/>
            <person name="Culley D."/>
            <person name="Magnuson J.K."/>
            <person name="James T.Y."/>
            <person name="O'Malley M.A."/>
            <person name="Stajich J.E."/>
            <person name="Spatafora J.W."/>
            <person name="Visel A."/>
            <person name="Grigoriev I.V."/>
        </authorList>
    </citation>
    <scope>NUCLEOTIDE SEQUENCE [LARGE SCALE GENOMIC DNA]</scope>
    <source>
        <strain evidence="8 9">CBS 115471</strain>
    </source>
</reference>
<comment type="caution">
    <text evidence="8">The sequence shown here is derived from an EMBL/GenBank/DDBJ whole genome shotgun (WGS) entry which is preliminary data.</text>
</comment>
<dbReference type="InterPro" id="IPR036259">
    <property type="entry name" value="MFS_trans_sf"/>
</dbReference>
<dbReference type="Pfam" id="PF07690">
    <property type="entry name" value="MFS_1"/>
    <property type="match status" value="1"/>
</dbReference>
<evidence type="ECO:0000256" key="5">
    <source>
        <dbReference type="SAM" id="MobiDB-lite"/>
    </source>
</evidence>
<dbReference type="GO" id="GO:0016020">
    <property type="term" value="C:membrane"/>
    <property type="evidence" value="ECO:0007669"/>
    <property type="project" value="UniProtKB-SubCell"/>
</dbReference>
<dbReference type="PANTHER" id="PTHR23502">
    <property type="entry name" value="MAJOR FACILITATOR SUPERFAMILY"/>
    <property type="match status" value="1"/>
</dbReference>
<dbReference type="InterPro" id="IPR005829">
    <property type="entry name" value="Sugar_transporter_CS"/>
</dbReference>
<evidence type="ECO:0000313" key="9">
    <source>
        <dbReference type="Proteomes" id="UP000193144"/>
    </source>
</evidence>
<feature type="transmembrane region" description="Helical" evidence="6">
    <location>
        <begin position="338"/>
        <end position="365"/>
    </location>
</feature>
<dbReference type="FunFam" id="1.20.1250.20:FF:000460">
    <property type="entry name" value="MFS multidrug transporter, putative"/>
    <property type="match status" value="1"/>
</dbReference>
<proteinExistence type="predicted"/>
<dbReference type="GO" id="GO:0140115">
    <property type="term" value="P:export across plasma membrane"/>
    <property type="evidence" value="ECO:0007669"/>
    <property type="project" value="UniProtKB-ARBA"/>
</dbReference>
<evidence type="ECO:0000259" key="7">
    <source>
        <dbReference type="PROSITE" id="PS50850"/>
    </source>
</evidence>
<feature type="transmembrane region" description="Helical" evidence="6">
    <location>
        <begin position="511"/>
        <end position="531"/>
    </location>
</feature>
<keyword evidence="9" id="KW-1185">Reference proteome</keyword>
<dbReference type="PANTHER" id="PTHR23502:SF33">
    <property type="entry name" value="MAJOR FACILITATOR SUPERFAMILY (MFS) PROFILE DOMAIN-CONTAINING PROTEIN-RELATED"/>
    <property type="match status" value="1"/>
</dbReference>
<dbReference type="EMBL" id="MCFA01000299">
    <property type="protein sequence ID" value="ORX94791.1"/>
    <property type="molecule type" value="Genomic_DNA"/>
</dbReference>
<feature type="transmembrane region" description="Helical" evidence="6">
    <location>
        <begin position="258"/>
        <end position="277"/>
    </location>
</feature>
<dbReference type="InterPro" id="IPR011701">
    <property type="entry name" value="MFS"/>
</dbReference>
<feature type="transmembrane region" description="Helical" evidence="6">
    <location>
        <begin position="170"/>
        <end position="189"/>
    </location>
</feature>
<sequence>MSLEDLKDEHAKGEVSSIDDNSTNVGQGREEGVANHKKDIEETPADEEANDLEKHLSRKGSRKTKLTAEVYPLMDLDNGIVGWESQDDPLNPRNFPDNQKWTLLAFVSLIAFLSPLVSSIFAPGISFINRDFHNTSQYLAAFSISVFVLGFAFGPLFLSPLSEIYGRRLILNLSNIFFVAFNLGCALAPNLNSLIAMRFLAGTGGSACLTIGSGVISDLFLPEQRGLATAMYGVGMLFGPVLGPILGGFVAQRAGWRWDFWVVFITSAVFVSVLLIFNRETNPTVLIKQKTNRLRKELNRPDLLNTYTKEQSAPSLRWWNVLLQGLVVPMKLLFGSPIVFLLSLYVAFVYGLLFLLLTTVTGVYINTYGWSPELCGLAYLGVGLGNFVGMIFVAKTSDITIIRLAKRNNNVYEPEMRLPTCVFFGFLIPISFFWYGWSTKAHAHWIVPIIGLFPFGAGTIGIMFPIQTYLIDAFPRHAASAVAALTAVRCLFGAVLPLAAPSMYDNLGLGWGNSLLGFIGVAMIPVPVLIYKYGTVIRKKYPVNLG</sequence>
<dbReference type="GO" id="GO:0042908">
    <property type="term" value="P:xenobiotic transport"/>
    <property type="evidence" value="ECO:0007669"/>
    <property type="project" value="UniProtKB-ARBA"/>
</dbReference>
<dbReference type="PROSITE" id="PS50850">
    <property type="entry name" value="MFS"/>
    <property type="match status" value="1"/>
</dbReference>
<dbReference type="SUPFAM" id="SSF103473">
    <property type="entry name" value="MFS general substrate transporter"/>
    <property type="match status" value="1"/>
</dbReference>
<feature type="transmembrane region" description="Helical" evidence="6">
    <location>
        <begin position="138"/>
        <end position="158"/>
    </location>
</feature>
<feature type="transmembrane region" description="Helical" evidence="6">
    <location>
        <begin position="443"/>
        <end position="466"/>
    </location>
</feature>
<feature type="transmembrane region" description="Helical" evidence="6">
    <location>
        <begin position="195"/>
        <end position="220"/>
    </location>
</feature>
<protein>
    <submittedName>
        <fullName evidence="8">Major facilitator superfamily domain-containing protein</fullName>
    </submittedName>
</protein>
<evidence type="ECO:0000256" key="1">
    <source>
        <dbReference type="ARBA" id="ARBA00004141"/>
    </source>
</evidence>
<dbReference type="InterPro" id="IPR020846">
    <property type="entry name" value="MFS_dom"/>
</dbReference>
<dbReference type="Gene3D" id="1.20.1250.20">
    <property type="entry name" value="MFS general substrate transporter like domains"/>
    <property type="match status" value="1"/>
</dbReference>
<name>A0A1Y1Y9W0_9PLEO</name>
<keyword evidence="3 6" id="KW-1133">Transmembrane helix</keyword>
<dbReference type="OrthoDB" id="5296287at2759"/>
<feature type="compositionally biased region" description="Basic and acidic residues" evidence="5">
    <location>
        <begin position="1"/>
        <end position="13"/>
    </location>
</feature>
<evidence type="ECO:0000256" key="3">
    <source>
        <dbReference type="ARBA" id="ARBA00022989"/>
    </source>
</evidence>
<evidence type="ECO:0000256" key="4">
    <source>
        <dbReference type="ARBA" id="ARBA00023136"/>
    </source>
</evidence>
<feature type="transmembrane region" description="Helical" evidence="6">
    <location>
        <begin position="418"/>
        <end position="437"/>
    </location>
</feature>
<feature type="transmembrane region" description="Helical" evidence="6">
    <location>
        <begin position="377"/>
        <end position="397"/>
    </location>
</feature>
<keyword evidence="2 6" id="KW-0812">Transmembrane</keyword>
<evidence type="ECO:0000313" key="8">
    <source>
        <dbReference type="EMBL" id="ORX94791.1"/>
    </source>
</evidence>
<dbReference type="GO" id="GO:0022857">
    <property type="term" value="F:transmembrane transporter activity"/>
    <property type="evidence" value="ECO:0007669"/>
    <property type="project" value="InterPro"/>
</dbReference>
<feature type="domain" description="Major facilitator superfamily (MFS) profile" evidence="7">
    <location>
        <begin position="103"/>
        <end position="540"/>
    </location>
</feature>
<keyword evidence="4 6" id="KW-0472">Membrane</keyword>
<dbReference type="STRING" id="1231657.A0A1Y1Y9W0"/>
<feature type="compositionally biased region" description="Basic and acidic residues" evidence="5">
    <location>
        <begin position="28"/>
        <end position="41"/>
    </location>
</feature>
<dbReference type="PROSITE" id="PS00216">
    <property type="entry name" value="SUGAR_TRANSPORT_1"/>
    <property type="match status" value="1"/>
</dbReference>
<feature type="region of interest" description="Disordered" evidence="5">
    <location>
        <begin position="1"/>
        <end position="60"/>
    </location>
</feature>
<feature type="transmembrane region" description="Helical" evidence="6">
    <location>
        <begin position="103"/>
        <end position="126"/>
    </location>
</feature>
<evidence type="ECO:0000256" key="2">
    <source>
        <dbReference type="ARBA" id="ARBA00022692"/>
    </source>
</evidence>